<organism evidence="1 2">
    <name type="scientific">Pocillopora damicornis</name>
    <name type="common">Cauliflower coral</name>
    <name type="synonym">Millepora damicornis</name>
    <dbReference type="NCBI Taxonomy" id="46731"/>
    <lineage>
        <taxon>Eukaryota</taxon>
        <taxon>Metazoa</taxon>
        <taxon>Cnidaria</taxon>
        <taxon>Anthozoa</taxon>
        <taxon>Hexacorallia</taxon>
        <taxon>Scleractinia</taxon>
        <taxon>Astrocoeniina</taxon>
        <taxon>Pocilloporidae</taxon>
        <taxon>Pocillopora</taxon>
    </lineage>
</organism>
<name>A0A3M6UBF9_POCDA</name>
<dbReference type="EMBL" id="RCHS01001889">
    <property type="protein sequence ID" value="RMX50854.1"/>
    <property type="molecule type" value="Genomic_DNA"/>
</dbReference>
<dbReference type="Proteomes" id="UP000275408">
    <property type="component" value="Unassembled WGS sequence"/>
</dbReference>
<proteinExistence type="predicted"/>
<evidence type="ECO:0000313" key="2">
    <source>
        <dbReference type="Proteomes" id="UP000275408"/>
    </source>
</evidence>
<keyword evidence="2" id="KW-1185">Reference proteome</keyword>
<accession>A0A3M6UBF9</accession>
<reference evidence="1 2" key="1">
    <citation type="journal article" date="2018" name="Sci. Rep.">
        <title>Comparative analysis of the Pocillopora damicornis genome highlights role of immune system in coral evolution.</title>
        <authorList>
            <person name="Cunning R."/>
            <person name="Bay R.A."/>
            <person name="Gillette P."/>
            <person name="Baker A.C."/>
            <person name="Traylor-Knowles N."/>
        </authorList>
    </citation>
    <scope>NUCLEOTIDE SEQUENCE [LARGE SCALE GENOMIC DNA]</scope>
    <source>
        <strain evidence="1">RSMAS</strain>
        <tissue evidence="1">Whole animal</tissue>
    </source>
</reference>
<gene>
    <name evidence="1" type="ORF">pdam_00017259</name>
</gene>
<protein>
    <submittedName>
        <fullName evidence="1">Uncharacterized protein</fullName>
    </submittedName>
</protein>
<dbReference type="AlphaFoldDB" id="A0A3M6UBF9"/>
<sequence>MMKVLVEQIKQLQEQMQSFRHMFTFVQQQQSKIIMKSSIAEPLPNRDVIDHRASVTYHLVEEGTKRERAMPIDSLIT</sequence>
<comment type="caution">
    <text evidence="1">The sequence shown here is derived from an EMBL/GenBank/DDBJ whole genome shotgun (WGS) entry which is preliminary data.</text>
</comment>
<evidence type="ECO:0000313" key="1">
    <source>
        <dbReference type="EMBL" id="RMX50854.1"/>
    </source>
</evidence>